<evidence type="ECO:0000256" key="2">
    <source>
        <dbReference type="SAM" id="Phobius"/>
    </source>
</evidence>
<protein>
    <submittedName>
        <fullName evidence="3">Uncharacterized protein</fullName>
    </submittedName>
</protein>
<evidence type="ECO:0000256" key="1">
    <source>
        <dbReference type="SAM" id="MobiDB-lite"/>
    </source>
</evidence>
<accession>A0A1Q9ECF5</accession>
<proteinExistence type="predicted"/>
<keyword evidence="2" id="KW-0472">Membrane</keyword>
<gene>
    <name evidence="3" type="ORF">AK812_SmicGene11745</name>
</gene>
<dbReference type="Proteomes" id="UP000186817">
    <property type="component" value="Unassembled WGS sequence"/>
</dbReference>
<feature type="region of interest" description="Disordered" evidence="1">
    <location>
        <begin position="362"/>
        <end position="409"/>
    </location>
</feature>
<feature type="transmembrane region" description="Helical" evidence="2">
    <location>
        <begin position="685"/>
        <end position="702"/>
    </location>
</feature>
<evidence type="ECO:0000313" key="3">
    <source>
        <dbReference type="EMBL" id="OLQ05120.1"/>
    </source>
</evidence>
<feature type="region of interest" description="Disordered" evidence="1">
    <location>
        <begin position="448"/>
        <end position="498"/>
    </location>
</feature>
<organism evidence="3 4">
    <name type="scientific">Symbiodinium microadriaticum</name>
    <name type="common">Dinoflagellate</name>
    <name type="synonym">Zooxanthella microadriatica</name>
    <dbReference type="NCBI Taxonomy" id="2951"/>
    <lineage>
        <taxon>Eukaryota</taxon>
        <taxon>Sar</taxon>
        <taxon>Alveolata</taxon>
        <taxon>Dinophyceae</taxon>
        <taxon>Suessiales</taxon>
        <taxon>Symbiodiniaceae</taxon>
        <taxon>Symbiodinium</taxon>
    </lineage>
</organism>
<sequence>MHWPRTSRSLGVLPVANENFMASCEKWLKKLILQYKYLFPSFHVPKNSLREAPHQSIKKFLHNFQVWEETMWEPNFNLELVPCPCAKYRNQLPESCFSSGHVAAGLEHFQSLLPDCHSILSASAASTFFPGRNHWLAKSRALFDQWLKRHRLPTTLHPMFEDFCQEQWQQHVGALEHSSRLSWAMLQKVKSALQKDLVLYNEVFGPMSQYHFHFYGDGPSGLPKQGLVVTTTPPAADARMVRSVSHPPPRAPLPLRNVSPRPASTPPGRLSRDRSPDRHRSPRRERSQRHHTAVALVDDKGGTTIILDDLSRLKIQLKLQQPGPHLARQVYKLESRCHGQPRLVYCLYSRDRLDLVLQGTRRSGWSPLPGHPSPERPPGQWTPTSGPRPVSSRPAVQFQKKPASRDADPQQILQQAAASFRSQPASSVTAPAVASTVRQQVLQPAAAASTSLPASSDNAPAVPAPDHRVAPVTPPKKSTVVAKGPPPRSTPSPMDDEPMFQATHRSTYEQLQEQITRRAKSRNAVDYYEEGMSPLLAYMFFVLHYHENFLTINGIHEWPIIPHSAIRRFTDRVAWIRQYSVPMPRILREDVEHVLQFLLTRFGPADKPFLPMIPIGQREVMLLAKAILASKIPYREIFQHDAKAYALPQEALHVWELPVATSWGHGTSAEGLVGETVPCSMSKTAIVFVFIFHFIIVSIFVYL</sequence>
<comment type="caution">
    <text evidence="3">The sequence shown here is derived from an EMBL/GenBank/DDBJ whole genome shotgun (WGS) entry which is preliminary data.</text>
</comment>
<keyword evidence="2" id="KW-0812">Transmembrane</keyword>
<feature type="compositionally biased region" description="Basic and acidic residues" evidence="1">
    <location>
        <begin position="270"/>
        <end position="279"/>
    </location>
</feature>
<feature type="compositionally biased region" description="Basic residues" evidence="1">
    <location>
        <begin position="280"/>
        <end position="291"/>
    </location>
</feature>
<name>A0A1Q9ECF5_SYMMI</name>
<dbReference type="AlphaFoldDB" id="A0A1Q9ECF5"/>
<feature type="region of interest" description="Disordered" evidence="1">
    <location>
        <begin position="240"/>
        <end position="291"/>
    </location>
</feature>
<keyword evidence="4" id="KW-1185">Reference proteome</keyword>
<keyword evidence="2" id="KW-1133">Transmembrane helix</keyword>
<evidence type="ECO:0000313" key="4">
    <source>
        <dbReference type="Proteomes" id="UP000186817"/>
    </source>
</evidence>
<dbReference type="EMBL" id="LSRX01000194">
    <property type="protein sequence ID" value="OLQ05120.1"/>
    <property type="molecule type" value="Genomic_DNA"/>
</dbReference>
<reference evidence="3 4" key="1">
    <citation type="submission" date="2016-02" db="EMBL/GenBank/DDBJ databases">
        <title>Genome analysis of coral dinoflagellate symbionts highlights evolutionary adaptations to a symbiotic lifestyle.</title>
        <authorList>
            <person name="Aranda M."/>
            <person name="Li Y."/>
            <person name="Liew Y.J."/>
            <person name="Baumgarten S."/>
            <person name="Simakov O."/>
            <person name="Wilson M."/>
            <person name="Piel J."/>
            <person name="Ashoor H."/>
            <person name="Bougouffa S."/>
            <person name="Bajic V.B."/>
            <person name="Ryu T."/>
            <person name="Ravasi T."/>
            <person name="Bayer T."/>
            <person name="Micklem G."/>
            <person name="Kim H."/>
            <person name="Bhak J."/>
            <person name="Lajeunesse T.C."/>
            <person name="Voolstra C.R."/>
        </authorList>
    </citation>
    <scope>NUCLEOTIDE SEQUENCE [LARGE SCALE GENOMIC DNA]</scope>
    <source>
        <strain evidence="3 4">CCMP2467</strain>
    </source>
</reference>